<dbReference type="GO" id="GO:0006508">
    <property type="term" value="P:proteolysis"/>
    <property type="evidence" value="ECO:0007669"/>
    <property type="project" value="UniProtKB-KW"/>
</dbReference>
<feature type="compositionally biased region" description="Low complexity" evidence="4">
    <location>
        <begin position="198"/>
        <end position="219"/>
    </location>
</feature>
<dbReference type="PANTHER" id="PTHR12378">
    <property type="entry name" value="DESUMOYLATING ISOPEPTIDASE"/>
    <property type="match status" value="1"/>
</dbReference>
<dbReference type="AlphaFoldDB" id="A0A0C9MIK5"/>
<dbReference type="GO" id="GO:0016579">
    <property type="term" value="P:protein deubiquitination"/>
    <property type="evidence" value="ECO:0007669"/>
    <property type="project" value="TreeGrafter"/>
</dbReference>
<dbReference type="GO" id="GO:0101005">
    <property type="term" value="F:deubiquitinase activity"/>
    <property type="evidence" value="ECO:0007669"/>
    <property type="project" value="TreeGrafter"/>
</dbReference>
<accession>A0A0C9MIK5</accession>
<evidence type="ECO:0000313" key="6">
    <source>
        <dbReference type="EMBL" id="GAN10676.1"/>
    </source>
</evidence>
<feature type="domain" description="PPPDE" evidence="5">
    <location>
        <begin position="21"/>
        <end position="164"/>
    </location>
</feature>
<keyword evidence="3" id="KW-0378">Hydrolase</keyword>
<protein>
    <submittedName>
        <fullName evidence="6">Upf0326 protein hag1</fullName>
    </submittedName>
</protein>
<proteinExistence type="inferred from homology"/>
<reference evidence="6" key="1">
    <citation type="submission" date="2014-09" db="EMBL/GenBank/DDBJ databases">
        <title>Draft genome sequence of an oleaginous Mucoromycotina fungus Mucor ambiguus NBRC6742.</title>
        <authorList>
            <person name="Takeda I."/>
            <person name="Yamane N."/>
            <person name="Morita T."/>
            <person name="Tamano K."/>
            <person name="Machida M."/>
            <person name="Baker S."/>
            <person name="Koike H."/>
        </authorList>
    </citation>
    <scope>NUCLEOTIDE SEQUENCE</scope>
    <source>
        <strain evidence="6">NBRC 6742</strain>
    </source>
</reference>
<dbReference type="Proteomes" id="UP000053815">
    <property type="component" value="Unassembled WGS sequence"/>
</dbReference>
<comment type="similarity">
    <text evidence="1">Belongs to the DeSI family.</text>
</comment>
<dbReference type="OrthoDB" id="412286at2759"/>
<keyword evidence="7" id="KW-1185">Reference proteome</keyword>
<dbReference type="PROSITE" id="PS51858">
    <property type="entry name" value="PPPDE"/>
    <property type="match status" value="1"/>
</dbReference>
<feature type="compositionally biased region" description="Acidic residues" evidence="4">
    <location>
        <begin position="171"/>
        <end position="190"/>
    </location>
</feature>
<sequence length="268" mass="30175">MFEFISTLLNANADSNDPTKQRVYVNVYDMIQPNYITQFGYYALGVGVFHSGVEIGGKEYCFGGHEIPNVTGVFVIEPRIGIPELTLKQTFDMGTTNLTEKEIEDLLLQLSDEFTGPSYNLLSRNCNHFTEEFVFKLTEKTMPAWINRAAKLGNMFPCVVPWEWIQPPELAEEAEEEVAEEDDEDDEDDDGDRHVQSRRSSTISLLSSRRTRSSYTYSSAQHDGRNSSQERLILGGNHSGGIYHPPIAKFQGIIYGDHQDVPSSSTTT</sequence>
<feature type="region of interest" description="Disordered" evidence="4">
    <location>
        <begin position="171"/>
        <end position="238"/>
    </location>
</feature>
<dbReference type="PANTHER" id="PTHR12378:SF80">
    <property type="entry name" value="IP06716P-RELATED"/>
    <property type="match status" value="1"/>
</dbReference>
<dbReference type="Gene3D" id="3.90.1720.30">
    <property type="entry name" value="PPPDE domains"/>
    <property type="match status" value="1"/>
</dbReference>
<dbReference type="STRING" id="91626.A0A0C9MIK5"/>
<evidence type="ECO:0000259" key="5">
    <source>
        <dbReference type="PROSITE" id="PS51858"/>
    </source>
</evidence>
<dbReference type="InterPro" id="IPR008580">
    <property type="entry name" value="PPPDE_dom"/>
</dbReference>
<name>A0A0C9MIK5_9FUNG</name>
<evidence type="ECO:0000256" key="2">
    <source>
        <dbReference type="ARBA" id="ARBA00022670"/>
    </source>
</evidence>
<evidence type="ECO:0000256" key="1">
    <source>
        <dbReference type="ARBA" id="ARBA00008140"/>
    </source>
</evidence>
<evidence type="ECO:0000256" key="3">
    <source>
        <dbReference type="ARBA" id="ARBA00022801"/>
    </source>
</evidence>
<evidence type="ECO:0000256" key="4">
    <source>
        <dbReference type="SAM" id="MobiDB-lite"/>
    </source>
</evidence>
<keyword evidence="2" id="KW-0645">Protease</keyword>
<dbReference type="EMBL" id="DF836675">
    <property type="protein sequence ID" value="GAN10676.1"/>
    <property type="molecule type" value="Genomic_DNA"/>
</dbReference>
<dbReference type="SMART" id="SM01179">
    <property type="entry name" value="DUF862"/>
    <property type="match status" value="1"/>
</dbReference>
<gene>
    <name evidence="6" type="ORF">MAM1_0386d10221</name>
</gene>
<evidence type="ECO:0000313" key="7">
    <source>
        <dbReference type="Proteomes" id="UP000053815"/>
    </source>
</evidence>
<dbReference type="InterPro" id="IPR042266">
    <property type="entry name" value="PPPDE_sf"/>
</dbReference>
<organism evidence="6">
    <name type="scientific">Mucor ambiguus</name>
    <dbReference type="NCBI Taxonomy" id="91626"/>
    <lineage>
        <taxon>Eukaryota</taxon>
        <taxon>Fungi</taxon>
        <taxon>Fungi incertae sedis</taxon>
        <taxon>Mucoromycota</taxon>
        <taxon>Mucoromycotina</taxon>
        <taxon>Mucoromycetes</taxon>
        <taxon>Mucorales</taxon>
        <taxon>Mucorineae</taxon>
        <taxon>Mucoraceae</taxon>
        <taxon>Mucor</taxon>
    </lineage>
</organism>
<dbReference type="Pfam" id="PF05903">
    <property type="entry name" value="Peptidase_C97"/>
    <property type="match status" value="1"/>
</dbReference>